<evidence type="ECO:0000313" key="1">
    <source>
        <dbReference type="EMBL" id="KLU04024.1"/>
    </source>
</evidence>
<comment type="caution">
    <text evidence="1">The sequence shown here is derived from an EMBL/GenBank/DDBJ whole genome shotgun (WGS) entry which is preliminary data.</text>
</comment>
<dbReference type="Proteomes" id="UP000036367">
    <property type="component" value="Unassembled WGS sequence"/>
</dbReference>
<organism evidence="1 2">
    <name type="scientific">Rhodopirellula islandica</name>
    <dbReference type="NCBI Taxonomy" id="595434"/>
    <lineage>
        <taxon>Bacteria</taxon>
        <taxon>Pseudomonadati</taxon>
        <taxon>Planctomycetota</taxon>
        <taxon>Planctomycetia</taxon>
        <taxon>Pirellulales</taxon>
        <taxon>Pirellulaceae</taxon>
        <taxon>Rhodopirellula</taxon>
    </lineage>
</organism>
<name>A0A0J1EES7_RHOIS</name>
<reference evidence="1" key="1">
    <citation type="submission" date="2015-05" db="EMBL/GenBank/DDBJ databases">
        <title>Permanent draft genome of Rhodopirellula islandicus K833.</title>
        <authorList>
            <person name="Kizina J."/>
            <person name="Richter M."/>
            <person name="Glockner F.O."/>
            <person name="Harder J."/>
        </authorList>
    </citation>
    <scope>NUCLEOTIDE SEQUENCE [LARGE SCALE GENOMIC DNA]</scope>
    <source>
        <strain evidence="1">K833</strain>
    </source>
</reference>
<sequence length="80" mass="8725">MRAFSENPGEGITRRVPCPAPLKNDLKIRMTSIRCDGVSNRRISRRGGLLLRSPSAPPAFLNGCPAPSRALLTLKSRMPP</sequence>
<protein>
    <submittedName>
        <fullName evidence="1">Uncharacterized protein</fullName>
    </submittedName>
</protein>
<proteinExistence type="predicted"/>
<accession>A0A0J1EES7</accession>
<keyword evidence="2" id="KW-1185">Reference proteome</keyword>
<evidence type="ECO:0000313" key="2">
    <source>
        <dbReference type="Proteomes" id="UP000036367"/>
    </source>
</evidence>
<dbReference type="AlphaFoldDB" id="A0A0J1EES7"/>
<dbReference type="EMBL" id="LECT01000030">
    <property type="protein sequence ID" value="KLU04024.1"/>
    <property type="molecule type" value="Genomic_DNA"/>
</dbReference>
<dbReference type="STRING" id="595434.RISK_003993"/>
<gene>
    <name evidence="1" type="ORF">RISK_003993</name>
</gene>